<dbReference type="AlphaFoldDB" id="A0AAQ3WM99"/>
<dbReference type="EMBL" id="CP144747">
    <property type="protein sequence ID" value="WVZ66595.1"/>
    <property type="molecule type" value="Genomic_DNA"/>
</dbReference>
<evidence type="ECO:0000313" key="1">
    <source>
        <dbReference type="EMBL" id="WVZ66595.1"/>
    </source>
</evidence>
<evidence type="ECO:0000313" key="2">
    <source>
        <dbReference type="Proteomes" id="UP001341281"/>
    </source>
</evidence>
<dbReference type="Proteomes" id="UP001341281">
    <property type="component" value="Chromosome 03"/>
</dbReference>
<proteinExistence type="predicted"/>
<reference evidence="1 2" key="1">
    <citation type="submission" date="2024-02" db="EMBL/GenBank/DDBJ databases">
        <title>High-quality chromosome-scale genome assembly of Pensacola bahiagrass (Paspalum notatum Flugge var. saurae).</title>
        <authorList>
            <person name="Vega J.M."/>
            <person name="Podio M."/>
            <person name="Orjuela J."/>
            <person name="Siena L.A."/>
            <person name="Pessino S.C."/>
            <person name="Combes M.C."/>
            <person name="Mariac C."/>
            <person name="Albertini E."/>
            <person name="Pupilli F."/>
            <person name="Ortiz J.P.A."/>
            <person name="Leblanc O."/>
        </authorList>
    </citation>
    <scope>NUCLEOTIDE SEQUENCE [LARGE SCALE GENOMIC DNA]</scope>
    <source>
        <strain evidence="1">R1</strain>
        <tissue evidence="1">Leaf</tissue>
    </source>
</reference>
<keyword evidence="2" id="KW-1185">Reference proteome</keyword>
<organism evidence="1 2">
    <name type="scientific">Paspalum notatum var. saurae</name>
    <dbReference type="NCBI Taxonomy" id="547442"/>
    <lineage>
        <taxon>Eukaryota</taxon>
        <taxon>Viridiplantae</taxon>
        <taxon>Streptophyta</taxon>
        <taxon>Embryophyta</taxon>
        <taxon>Tracheophyta</taxon>
        <taxon>Spermatophyta</taxon>
        <taxon>Magnoliopsida</taxon>
        <taxon>Liliopsida</taxon>
        <taxon>Poales</taxon>
        <taxon>Poaceae</taxon>
        <taxon>PACMAD clade</taxon>
        <taxon>Panicoideae</taxon>
        <taxon>Andropogonodae</taxon>
        <taxon>Paspaleae</taxon>
        <taxon>Paspalinae</taxon>
        <taxon>Paspalum</taxon>
    </lineage>
</organism>
<name>A0AAQ3WM99_PASNO</name>
<accession>A0AAQ3WM99</accession>
<protein>
    <submittedName>
        <fullName evidence="1">Uncharacterized protein</fullName>
    </submittedName>
</protein>
<sequence length="78" mass="9435">MVQQLLRSCRPHRHSLCIAIVTLNFDSVFLVHLETTTAKAVPLGARQQRRAERLRARCTQRQWQRRTRVRRTRRLHHR</sequence>
<gene>
    <name evidence="1" type="ORF">U9M48_015790</name>
</gene>